<accession>A0A7X1ZF80</accession>
<dbReference type="Pfam" id="PF12973">
    <property type="entry name" value="Cupin_7"/>
    <property type="match status" value="1"/>
</dbReference>
<dbReference type="OrthoDB" id="2988517at2"/>
<protein>
    <recommendedName>
        <fullName evidence="2">ChrR-like cupin domain-containing protein</fullName>
    </recommendedName>
</protein>
<dbReference type="Gene3D" id="2.60.120.10">
    <property type="entry name" value="Jelly Rolls"/>
    <property type="match status" value="1"/>
</dbReference>
<evidence type="ECO:0000259" key="2">
    <source>
        <dbReference type="Pfam" id="PF12973"/>
    </source>
</evidence>
<dbReference type="InterPro" id="IPR011051">
    <property type="entry name" value="RmlC_Cupin_sf"/>
</dbReference>
<dbReference type="InterPro" id="IPR025979">
    <property type="entry name" value="ChrR-like_cupin_dom"/>
</dbReference>
<evidence type="ECO:0000313" key="3">
    <source>
        <dbReference type="EMBL" id="MQX36919.1"/>
    </source>
</evidence>
<dbReference type="InterPro" id="IPR041916">
    <property type="entry name" value="Anti_sigma_zinc_sf"/>
</dbReference>
<dbReference type="InterPro" id="IPR014710">
    <property type="entry name" value="RmlC-like_jellyroll"/>
</dbReference>
<comment type="caution">
    <text evidence="3">The sequence shown here is derived from an EMBL/GenBank/DDBJ whole genome shotgun (WGS) entry which is preliminary data.</text>
</comment>
<dbReference type="InterPro" id="IPR012807">
    <property type="entry name" value="Anti-sigma_ChrR"/>
</dbReference>
<dbReference type="Proteomes" id="UP000434582">
    <property type="component" value="Unassembled WGS sequence"/>
</dbReference>
<evidence type="ECO:0000256" key="1">
    <source>
        <dbReference type="SAM" id="MobiDB-lite"/>
    </source>
</evidence>
<dbReference type="Gene3D" id="1.10.10.1320">
    <property type="entry name" value="Anti-sigma factor, zinc-finger domain"/>
    <property type="match status" value="1"/>
</dbReference>
<dbReference type="AlphaFoldDB" id="A0A7X1ZF80"/>
<proteinExistence type="predicted"/>
<sequence length="231" mass="24606">MTVKHHPSEALLLAYAAGHLGEGLSLLMATHLTYCPDCRAAVAEAEAVGGAVMEESAPVVMRDGALDALLGRLDAPAPEARRPAPPSVTRRRPASSPARAVQGGIALPAPLKSYVSDLAGARWQWVGPGVRQLDLMQRPRGRDTARMLRIAPGRVLPHHGHEGLELTVVLQGSFTDEQGRFTAGDLAEIDRDGSHQPIADSGEDCICIIGTDAPLRFSGWVPRMMAPMMGF</sequence>
<dbReference type="EMBL" id="WIVE01000029">
    <property type="protein sequence ID" value="MQX36919.1"/>
    <property type="molecule type" value="Genomic_DNA"/>
</dbReference>
<dbReference type="NCBIfam" id="TIGR02451">
    <property type="entry name" value="anti_sig_ChrR"/>
    <property type="match status" value="1"/>
</dbReference>
<dbReference type="SUPFAM" id="SSF51182">
    <property type="entry name" value="RmlC-like cupins"/>
    <property type="match status" value="1"/>
</dbReference>
<gene>
    <name evidence="3" type="ORF">GHC57_10365</name>
</gene>
<evidence type="ECO:0000313" key="4">
    <source>
        <dbReference type="Proteomes" id="UP000434582"/>
    </source>
</evidence>
<dbReference type="CDD" id="cd20301">
    <property type="entry name" value="cupin_ChrR"/>
    <property type="match status" value="1"/>
</dbReference>
<feature type="region of interest" description="Disordered" evidence="1">
    <location>
        <begin position="72"/>
        <end position="101"/>
    </location>
</feature>
<reference evidence="3 4" key="1">
    <citation type="submission" date="2019-10" db="EMBL/GenBank/DDBJ databases">
        <title>Draft whole-genome sequence of the purple nonsulfur photosynthetic bacterium Roseospira navarrensis DSM 15114.</title>
        <authorList>
            <person name="Kyndt J.A."/>
            <person name="Meyer T.E."/>
        </authorList>
    </citation>
    <scope>NUCLEOTIDE SEQUENCE [LARGE SCALE GENOMIC DNA]</scope>
    <source>
        <strain evidence="3 4">DSM 15114</strain>
    </source>
</reference>
<keyword evidence="4" id="KW-1185">Reference proteome</keyword>
<feature type="domain" description="ChrR-like cupin" evidence="2">
    <location>
        <begin position="115"/>
        <end position="210"/>
    </location>
</feature>
<organism evidence="3 4">
    <name type="scientific">Roseospira navarrensis</name>
    <dbReference type="NCBI Taxonomy" id="140058"/>
    <lineage>
        <taxon>Bacteria</taxon>
        <taxon>Pseudomonadati</taxon>
        <taxon>Pseudomonadota</taxon>
        <taxon>Alphaproteobacteria</taxon>
        <taxon>Rhodospirillales</taxon>
        <taxon>Rhodospirillaceae</taxon>
        <taxon>Roseospira</taxon>
    </lineage>
</organism>
<name>A0A7X1ZF80_9PROT</name>
<dbReference type="RefSeq" id="WP_153343884.1">
    <property type="nucleotide sequence ID" value="NZ_WIVE01000029.1"/>
</dbReference>